<dbReference type="PANTHER" id="PTHR47784">
    <property type="entry name" value="STEROL UPTAKE CONTROL PROTEIN 2"/>
    <property type="match status" value="1"/>
</dbReference>
<keyword evidence="1" id="KW-0539">Nucleus</keyword>
<dbReference type="Pfam" id="PF11951">
    <property type="entry name" value="Fungal_trans_2"/>
    <property type="match status" value="1"/>
</dbReference>
<dbReference type="SUPFAM" id="SSF57701">
    <property type="entry name" value="Zn2/Cys6 DNA-binding domain"/>
    <property type="match status" value="1"/>
</dbReference>
<dbReference type="InterPro" id="IPR001138">
    <property type="entry name" value="Zn2Cys6_DnaBD"/>
</dbReference>
<dbReference type="InterPro" id="IPR021858">
    <property type="entry name" value="Fun_TF"/>
</dbReference>
<dbReference type="Proteomes" id="UP000800035">
    <property type="component" value="Unassembled WGS sequence"/>
</dbReference>
<feature type="region of interest" description="Disordered" evidence="2">
    <location>
        <begin position="1"/>
        <end position="53"/>
    </location>
</feature>
<feature type="compositionally biased region" description="Basic and acidic residues" evidence="2">
    <location>
        <begin position="22"/>
        <end position="45"/>
    </location>
</feature>
<feature type="domain" description="Zn(2)-C6 fungal-type" evidence="3">
    <location>
        <begin position="56"/>
        <end position="86"/>
    </location>
</feature>
<dbReference type="Pfam" id="PF00172">
    <property type="entry name" value="Zn_clus"/>
    <property type="match status" value="1"/>
</dbReference>
<dbReference type="InterPro" id="IPR053157">
    <property type="entry name" value="Sterol_Uptake_Regulator"/>
</dbReference>
<dbReference type="Gene3D" id="4.10.240.10">
    <property type="entry name" value="Zn(2)-C6 fungal-type DNA-binding domain"/>
    <property type="match status" value="1"/>
</dbReference>
<proteinExistence type="predicted"/>
<dbReference type="SMART" id="SM00066">
    <property type="entry name" value="GAL4"/>
    <property type="match status" value="1"/>
</dbReference>
<dbReference type="EMBL" id="ML976977">
    <property type="protein sequence ID" value="KAF1963778.1"/>
    <property type="molecule type" value="Genomic_DNA"/>
</dbReference>
<reference evidence="4" key="1">
    <citation type="journal article" date="2020" name="Stud. Mycol.">
        <title>101 Dothideomycetes genomes: a test case for predicting lifestyles and emergence of pathogens.</title>
        <authorList>
            <person name="Haridas S."/>
            <person name="Albert R."/>
            <person name="Binder M."/>
            <person name="Bloem J."/>
            <person name="Labutti K."/>
            <person name="Salamov A."/>
            <person name="Andreopoulos B."/>
            <person name="Baker S."/>
            <person name="Barry K."/>
            <person name="Bills G."/>
            <person name="Bluhm B."/>
            <person name="Cannon C."/>
            <person name="Castanera R."/>
            <person name="Culley D."/>
            <person name="Daum C."/>
            <person name="Ezra D."/>
            <person name="Gonzalez J."/>
            <person name="Henrissat B."/>
            <person name="Kuo A."/>
            <person name="Liang C."/>
            <person name="Lipzen A."/>
            <person name="Lutzoni F."/>
            <person name="Magnuson J."/>
            <person name="Mondo S."/>
            <person name="Nolan M."/>
            <person name="Ohm R."/>
            <person name="Pangilinan J."/>
            <person name="Park H.-J."/>
            <person name="Ramirez L."/>
            <person name="Alfaro M."/>
            <person name="Sun H."/>
            <person name="Tritt A."/>
            <person name="Yoshinaga Y."/>
            <person name="Zwiers L.-H."/>
            <person name="Turgeon B."/>
            <person name="Goodwin S."/>
            <person name="Spatafora J."/>
            <person name="Crous P."/>
            <person name="Grigoriev I."/>
        </authorList>
    </citation>
    <scope>NUCLEOTIDE SEQUENCE</scope>
    <source>
        <strain evidence="4">CBS 675.92</strain>
    </source>
</reference>
<gene>
    <name evidence="4" type="ORF">CC80DRAFT_433633</name>
</gene>
<dbReference type="PROSITE" id="PS00463">
    <property type="entry name" value="ZN2_CY6_FUNGAL_1"/>
    <property type="match status" value="1"/>
</dbReference>
<dbReference type="GO" id="GO:0001228">
    <property type="term" value="F:DNA-binding transcription activator activity, RNA polymerase II-specific"/>
    <property type="evidence" value="ECO:0007669"/>
    <property type="project" value="TreeGrafter"/>
</dbReference>
<evidence type="ECO:0000256" key="1">
    <source>
        <dbReference type="ARBA" id="ARBA00023242"/>
    </source>
</evidence>
<evidence type="ECO:0000313" key="4">
    <source>
        <dbReference type="EMBL" id="KAF1963778.1"/>
    </source>
</evidence>
<accession>A0A6A5UG64</accession>
<evidence type="ECO:0000256" key="2">
    <source>
        <dbReference type="SAM" id="MobiDB-lite"/>
    </source>
</evidence>
<name>A0A6A5UG64_9PLEO</name>
<protein>
    <recommendedName>
        <fullName evidence="3">Zn(2)-C6 fungal-type domain-containing protein</fullName>
    </recommendedName>
</protein>
<dbReference type="AlphaFoldDB" id="A0A6A5UG64"/>
<dbReference type="InterPro" id="IPR036864">
    <property type="entry name" value="Zn2-C6_fun-type_DNA-bd_sf"/>
</dbReference>
<keyword evidence="5" id="KW-1185">Reference proteome</keyword>
<dbReference type="CDD" id="cd00067">
    <property type="entry name" value="GAL4"/>
    <property type="match status" value="1"/>
</dbReference>
<dbReference type="PANTHER" id="PTHR47784:SF5">
    <property type="entry name" value="STEROL UPTAKE CONTROL PROTEIN 2"/>
    <property type="match status" value="1"/>
</dbReference>
<sequence>MDIDTPESYASGGRGSNSAENVDSRRKASPDDGEGRHGAERDNSAKRRAHRKSRYGCKNCKKRRIKCDERKPECSNCRSRQVRCDYLSETSPISSQTSGFENTPSPTALPTAVNMSHAELMYHWTTSTSFTISSRNVGGTHWCRDVTEMALSHSHVLHLIFALTALHLAYCRPARREEYVAKADHHYTIALSTLSTNLSHINQENCDAILTSVQMVSFLAWARGPQPGEFLAFGDNGRSEWLTMFRGIRTTIETMGQPAFAKSYVPAIRAKVKPLALKNPPLAYQQPLTDLNDYIIYNSSPESLETNKHSFDVLLECYSNRYGGKDGEYHVVFAWLYRMGDAFLEALQRHDTVPLVVYAHFAVLMHDMEIFWYMKGWTAHVLEGIWNILRDEDRVYIRWACAVVGWIPPC</sequence>
<dbReference type="OrthoDB" id="416217at2759"/>
<evidence type="ECO:0000259" key="3">
    <source>
        <dbReference type="PROSITE" id="PS50048"/>
    </source>
</evidence>
<organism evidence="4 5">
    <name type="scientific">Byssothecium circinans</name>
    <dbReference type="NCBI Taxonomy" id="147558"/>
    <lineage>
        <taxon>Eukaryota</taxon>
        <taxon>Fungi</taxon>
        <taxon>Dikarya</taxon>
        <taxon>Ascomycota</taxon>
        <taxon>Pezizomycotina</taxon>
        <taxon>Dothideomycetes</taxon>
        <taxon>Pleosporomycetidae</taxon>
        <taxon>Pleosporales</taxon>
        <taxon>Massarineae</taxon>
        <taxon>Massarinaceae</taxon>
        <taxon>Byssothecium</taxon>
    </lineage>
</organism>
<dbReference type="GO" id="GO:0008270">
    <property type="term" value="F:zinc ion binding"/>
    <property type="evidence" value="ECO:0007669"/>
    <property type="project" value="InterPro"/>
</dbReference>
<evidence type="ECO:0000313" key="5">
    <source>
        <dbReference type="Proteomes" id="UP000800035"/>
    </source>
</evidence>
<dbReference type="PROSITE" id="PS50048">
    <property type="entry name" value="ZN2_CY6_FUNGAL_2"/>
    <property type="match status" value="1"/>
</dbReference>